<dbReference type="AlphaFoldDB" id="A0A9N9UAH4"/>
<reference evidence="1 2" key="2">
    <citation type="submission" date="2021-10" db="EMBL/GenBank/DDBJ databases">
        <authorList>
            <person name="Piombo E."/>
        </authorList>
    </citation>
    <scope>NUCLEOTIDE SEQUENCE [LARGE SCALE GENOMIC DNA]</scope>
</reference>
<keyword evidence="2" id="KW-1185">Reference proteome</keyword>
<reference evidence="2" key="1">
    <citation type="submission" date="2019-06" db="EMBL/GenBank/DDBJ databases">
        <authorList>
            <person name="Broberg M."/>
        </authorList>
    </citation>
    <scope>NUCLEOTIDE SEQUENCE [LARGE SCALE GENOMIC DNA]</scope>
</reference>
<comment type="caution">
    <text evidence="1">The sequence shown here is derived from an EMBL/GenBank/DDBJ whole genome shotgun (WGS) entry which is preliminary data.</text>
</comment>
<dbReference type="OrthoDB" id="5152192at2759"/>
<organism evidence="1 2">
    <name type="scientific">Clonostachys byssicola</name>
    <dbReference type="NCBI Taxonomy" id="160290"/>
    <lineage>
        <taxon>Eukaryota</taxon>
        <taxon>Fungi</taxon>
        <taxon>Dikarya</taxon>
        <taxon>Ascomycota</taxon>
        <taxon>Pezizomycotina</taxon>
        <taxon>Sordariomycetes</taxon>
        <taxon>Hypocreomycetidae</taxon>
        <taxon>Hypocreales</taxon>
        <taxon>Bionectriaceae</taxon>
        <taxon>Clonostachys</taxon>
    </lineage>
</organism>
<protein>
    <submittedName>
        <fullName evidence="1">Uncharacterized protein</fullName>
    </submittedName>
</protein>
<dbReference type="EMBL" id="CABFNO020001404">
    <property type="protein sequence ID" value="CAG9986422.1"/>
    <property type="molecule type" value="Genomic_DNA"/>
</dbReference>
<name>A0A9N9UAH4_9HYPO</name>
<gene>
    <name evidence="1" type="ORF">CBYS24578_00012699</name>
</gene>
<evidence type="ECO:0000313" key="1">
    <source>
        <dbReference type="EMBL" id="CAG9986422.1"/>
    </source>
</evidence>
<proteinExistence type="predicted"/>
<dbReference type="Proteomes" id="UP000754883">
    <property type="component" value="Unassembled WGS sequence"/>
</dbReference>
<evidence type="ECO:0000313" key="2">
    <source>
        <dbReference type="Proteomes" id="UP000754883"/>
    </source>
</evidence>
<sequence length="151" mass="17624">MHFLKQAEQPNHDCGLASRDLDEVRDFDTRDFDADCDLLARNFLYENPKHERAGNSRSVHWRFGDDADTAVQRATRGHLKIKLPTPSEIHKKKLQTMVEWFKYPAMRFILTKKKGKDDLDEPDDLDARDIEVLTTRDDELELSDLVGREIL</sequence>
<accession>A0A9N9UAH4</accession>